<dbReference type="PROSITE" id="PS50949">
    <property type="entry name" value="HTH_GNTR"/>
    <property type="match status" value="1"/>
</dbReference>
<dbReference type="GO" id="GO:0003677">
    <property type="term" value="F:DNA binding"/>
    <property type="evidence" value="ECO:0007669"/>
    <property type="project" value="UniProtKB-KW"/>
</dbReference>
<keyword evidence="1" id="KW-0805">Transcription regulation</keyword>
<evidence type="ECO:0000256" key="1">
    <source>
        <dbReference type="ARBA" id="ARBA00023015"/>
    </source>
</evidence>
<dbReference type="InterPro" id="IPR036390">
    <property type="entry name" value="WH_DNA-bd_sf"/>
</dbReference>
<evidence type="ECO:0000256" key="2">
    <source>
        <dbReference type="ARBA" id="ARBA00023125"/>
    </source>
</evidence>
<dbReference type="AlphaFoldDB" id="A0A7C9NQ78"/>
<accession>A0A7C9NQ78</accession>
<dbReference type="InterPro" id="IPR000524">
    <property type="entry name" value="Tscrpt_reg_HTH_GntR"/>
</dbReference>
<feature type="domain" description="HTH gntR-type" evidence="4">
    <location>
        <begin position="26"/>
        <end position="93"/>
    </location>
</feature>
<evidence type="ECO:0000259" key="4">
    <source>
        <dbReference type="PROSITE" id="PS50949"/>
    </source>
</evidence>
<organism evidence="5 6">
    <name type="scientific">Vreelandella alkaliphila</name>
    <dbReference type="NCBI Taxonomy" id="272774"/>
    <lineage>
        <taxon>Bacteria</taxon>
        <taxon>Pseudomonadati</taxon>
        <taxon>Pseudomonadota</taxon>
        <taxon>Gammaproteobacteria</taxon>
        <taxon>Oceanospirillales</taxon>
        <taxon>Halomonadaceae</taxon>
        <taxon>Vreelandella</taxon>
    </lineage>
</organism>
<sequence>MIFAHFVKCIIMNSSLFQDEKADAKENLGIRAYKLLKIDIIKGIFRPDEKLRMSVLKARYDLGIGPLREALSQLVAEHLVVAISQRGYRVAPMSLAELKDIYDARAQVEAMMLGLAIERGDDAWEANILAKSYQLAKLTETSCSEGLLALWDRRHSDFHTAMVIGCNSPHLMKVRAGLFDKVQRYRFLWLKETVFSAQALEAKRQEHAALADVTLERRKDEAVSLMHEHLMSPVPIITQVMRQQGVA</sequence>
<dbReference type="SMART" id="SM00345">
    <property type="entry name" value="HTH_GNTR"/>
    <property type="match status" value="1"/>
</dbReference>
<dbReference type="SMART" id="SM00895">
    <property type="entry name" value="FCD"/>
    <property type="match status" value="1"/>
</dbReference>
<dbReference type="SUPFAM" id="SSF48008">
    <property type="entry name" value="GntR ligand-binding domain-like"/>
    <property type="match status" value="1"/>
</dbReference>
<evidence type="ECO:0000256" key="3">
    <source>
        <dbReference type="ARBA" id="ARBA00023163"/>
    </source>
</evidence>
<dbReference type="Pfam" id="PF07729">
    <property type="entry name" value="FCD"/>
    <property type="match status" value="1"/>
</dbReference>
<proteinExistence type="predicted"/>
<comment type="caution">
    <text evidence="5">The sequence shown here is derived from an EMBL/GenBank/DDBJ whole genome shotgun (WGS) entry which is preliminary data.</text>
</comment>
<dbReference type="Gene3D" id="1.10.10.10">
    <property type="entry name" value="Winged helix-like DNA-binding domain superfamily/Winged helix DNA-binding domain"/>
    <property type="match status" value="1"/>
</dbReference>
<keyword evidence="2 5" id="KW-0238">DNA-binding</keyword>
<dbReference type="Gene3D" id="1.20.120.530">
    <property type="entry name" value="GntR ligand-binding domain-like"/>
    <property type="match status" value="1"/>
</dbReference>
<dbReference type="EMBL" id="JAAEHK010000003">
    <property type="protein sequence ID" value="NDL69512.1"/>
    <property type="molecule type" value="Genomic_DNA"/>
</dbReference>
<name>A0A7C9NQ78_9GAMM</name>
<dbReference type="PANTHER" id="PTHR43537:SF20">
    <property type="entry name" value="HTH-TYPE TRANSCRIPTIONAL REPRESSOR GLAR"/>
    <property type="match status" value="1"/>
</dbReference>
<gene>
    <name evidence="5" type="primary">csiR</name>
    <name evidence="5" type="ORF">GPL32_03185</name>
</gene>
<dbReference type="NCBIfam" id="NF008576">
    <property type="entry name" value="PRK11534.1"/>
    <property type="match status" value="1"/>
</dbReference>
<dbReference type="InterPro" id="IPR008920">
    <property type="entry name" value="TF_FadR/GntR_C"/>
</dbReference>
<dbReference type="SUPFAM" id="SSF46785">
    <property type="entry name" value="Winged helix' DNA-binding domain"/>
    <property type="match status" value="1"/>
</dbReference>
<dbReference type="OrthoDB" id="9799812at2"/>
<dbReference type="GO" id="GO:0003700">
    <property type="term" value="F:DNA-binding transcription factor activity"/>
    <property type="evidence" value="ECO:0007669"/>
    <property type="project" value="InterPro"/>
</dbReference>
<dbReference type="InterPro" id="IPR011711">
    <property type="entry name" value="GntR_C"/>
</dbReference>
<dbReference type="InterPro" id="IPR036388">
    <property type="entry name" value="WH-like_DNA-bd_sf"/>
</dbReference>
<evidence type="ECO:0000313" key="6">
    <source>
        <dbReference type="Proteomes" id="UP000480312"/>
    </source>
</evidence>
<dbReference type="Pfam" id="PF00392">
    <property type="entry name" value="GntR"/>
    <property type="match status" value="1"/>
</dbReference>
<dbReference type="PANTHER" id="PTHR43537">
    <property type="entry name" value="TRANSCRIPTIONAL REGULATOR, GNTR FAMILY"/>
    <property type="match status" value="1"/>
</dbReference>
<dbReference type="Proteomes" id="UP000480312">
    <property type="component" value="Unassembled WGS sequence"/>
</dbReference>
<keyword evidence="3" id="KW-0804">Transcription</keyword>
<evidence type="ECO:0000313" key="5">
    <source>
        <dbReference type="EMBL" id="NDL69512.1"/>
    </source>
</evidence>
<protein>
    <submittedName>
        <fullName evidence="5">DNA-binding transcriptional regulator CsiR</fullName>
    </submittedName>
</protein>
<reference evidence="5 6" key="1">
    <citation type="submission" date="2020-01" db="EMBL/GenBank/DDBJ databases">
        <title>Whole genome sequencing of Halomonas alkaliphila strain LS44.</title>
        <authorList>
            <person name="Kumar S."/>
            <person name="Paul D."/>
            <person name="Shouche Y."/>
            <person name="Suryavanshi M.V."/>
        </authorList>
    </citation>
    <scope>NUCLEOTIDE SEQUENCE [LARGE SCALE GENOMIC DNA]</scope>
    <source>
        <strain evidence="5 6">LS44</strain>
    </source>
</reference>